<evidence type="ECO:0000256" key="4">
    <source>
        <dbReference type="ARBA" id="ARBA00022771"/>
    </source>
</evidence>
<keyword evidence="4" id="KW-0479">Metal-binding</keyword>
<evidence type="ECO:0000256" key="2">
    <source>
        <dbReference type="ARBA" id="ARBA00022490"/>
    </source>
</evidence>
<organism evidence="9 10">
    <name type="scientific">Plectus sambesii</name>
    <dbReference type="NCBI Taxonomy" id="2011161"/>
    <lineage>
        <taxon>Eukaryota</taxon>
        <taxon>Metazoa</taxon>
        <taxon>Ecdysozoa</taxon>
        <taxon>Nematoda</taxon>
        <taxon>Chromadorea</taxon>
        <taxon>Plectida</taxon>
        <taxon>Plectina</taxon>
        <taxon>Plectoidea</taxon>
        <taxon>Plectidae</taxon>
        <taxon>Plectus</taxon>
    </lineage>
</organism>
<dbReference type="PANTHER" id="PTHR13944">
    <property type="entry name" value="AGAP007712-PA"/>
    <property type="match status" value="1"/>
</dbReference>
<evidence type="ECO:0000259" key="7">
    <source>
        <dbReference type="PROSITE" id="PS50003"/>
    </source>
</evidence>
<dbReference type="PANTHER" id="PTHR13944:SF21">
    <property type="entry name" value="CYSTS, ISOFORM C"/>
    <property type="match status" value="1"/>
</dbReference>
<dbReference type="Pfam" id="PF00621">
    <property type="entry name" value="RhoGEF"/>
    <property type="match status" value="1"/>
</dbReference>
<keyword evidence="3" id="KW-0597">Phosphoprotein</keyword>
<evidence type="ECO:0000256" key="3">
    <source>
        <dbReference type="ARBA" id="ARBA00022553"/>
    </source>
</evidence>
<dbReference type="SUPFAM" id="SSF50729">
    <property type="entry name" value="PH domain-like"/>
    <property type="match status" value="1"/>
</dbReference>
<dbReference type="GO" id="GO:0035023">
    <property type="term" value="P:regulation of Rho protein signal transduction"/>
    <property type="evidence" value="ECO:0007669"/>
    <property type="project" value="TreeGrafter"/>
</dbReference>
<evidence type="ECO:0000256" key="1">
    <source>
        <dbReference type="ARBA" id="ARBA00004496"/>
    </source>
</evidence>
<dbReference type="InterPro" id="IPR051632">
    <property type="entry name" value="Rho_GEF"/>
</dbReference>
<dbReference type="WBParaSite" id="PSAMB.scaffold7513size7523.g30166.t1">
    <property type="protein sequence ID" value="PSAMB.scaffold7513size7523.g30166.t1"/>
    <property type="gene ID" value="PSAMB.scaffold7513size7523.g30166"/>
</dbReference>
<evidence type="ECO:0000256" key="5">
    <source>
        <dbReference type="ARBA" id="ARBA00023054"/>
    </source>
</evidence>
<dbReference type="InterPro" id="IPR035899">
    <property type="entry name" value="DBL_dom_sf"/>
</dbReference>
<dbReference type="GO" id="GO:0005085">
    <property type="term" value="F:guanyl-nucleotide exchange factor activity"/>
    <property type="evidence" value="ECO:0007669"/>
    <property type="project" value="InterPro"/>
</dbReference>
<keyword evidence="9" id="KW-1185">Reference proteome</keyword>
<dbReference type="GO" id="GO:0008270">
    <property type="term" value="F:zinc ion binding"/>
    <property type="evidence" value="ECO:0007669"/>
    <property type="project" value="UniProtKB-KW"/>
</dbReference>
<dbReference type="PROSITE" id="PS50010">
    <property type="entry name" value="DH_2"/>
    <property type="match status" value="1"/>
</dbReference>
<comment type="subcellular location">
    <subcellularLocation>
        <location evidence="1">Cytoplasm</location>
    </subcellularLocation>
</comment>
<accession>A0A914XD82</accession>
<dbReference type="Gene3D" id="1.20.900.10">
    <property type="entry name" value="Dbl homology (DH) domain"/>
    <property type="match status" value="1"/>
</dbReference>
<dbReference type="SMART" id="SM00233">
    <property type="entry name" value="PH"/>
    <property type="match status" value="1"/>
</dbReference>
<dbReference type="InterPro" id="IPR011993">
    <property type="entry name" value="PH-like_dom_sf"/>
</dbReference>
<sequence>MAFSQTSTAKLTVSHPRSACSLGRNEPINEELANFSAPSLSCNELTERALDELDRRRCSLFDHHLLLSPLHLSDSTQSLVFDVPTRPPVLSEQQLKDAMPVVCAQNEIFECECGDDEERAACKDTADSVRREEAHDCHDDSDEDEDDVGRVLLIGTLLSRPQSLRPLSFRPSSIASEKELKKKWQFPSIRQPTGWRRPKRDSEPKVAPLKRTSLISVSPQSSTCKSRKPSCPSFSLINSRLNTRVRTLEWGLDGSSDSLPDVLAEVLQHNGGLSSGRNSLTPPDVQSLKPQLVKPKWEDLEVWSDEVEAWSMKHADLKLSKSDKKKQDVIYELYITEKHHCQVIIVLQQAYQVRLREERVISDKDLDLLIPDVLDGLLDFHLNLLRRIRQKQARSPIVDTICDIINEEFASGERRQSAIDAYTRFCSMKEDAGRVFVDLKSRNVQFRNFFERYENDPEYKERSFKSCLLLITQRLTKYPLLTDQLYKYESSENKELAQAAATAVKRFAGTVDNGLARIEIHRRWDHIQKMLDRSSIAMLHGKRFTYDDLVAYDNDRKVLCIGTVLWQNAVQKPEQVLMILFDDIIIFLINKGGRYHFFSQDKHEPVISLKSLLIREKVRSTAVLLIVAPPAKPDMYEIMFNTKQEMKQWQAALSNAHAHAQPVRRIREEISLPEKGSNGGVGDEEQQNIAEIAKWMEEMTALFTTRGVEEHKLKEYMIRRMEWFDQVRRHLKAYPCRSKADVPERIKLLVRDKFRELRASRRTALTECVKLAQKTRDDDLPSFFDDAFDAGAEVDWSASDNSDAEDARDTRPTRAKLPRRIQTFHGTGDNLESK</sequence>
<feature type="domain" description="DH" evidence="8">
    <location>
        <begin position="325"/>
        <end position="514"/>
    </location>
</feature>
<reference evidence="10" key="1">
    <citation type="submission" date="2022-11" db="UniProtKB">
        <authorList>
            <consortium name="WormBaseParasite"/>
        </authorList>
    </citation>
    <scope>IDENTIFICATION</scope>
</reference>
<dbReference type="SMART" id="SM00325">
    <property type="entry name" value="RhoGEF"/>
    <property type="match status" value="1"/>
</dbReference>
<dbReference type="AlphaFoldDB" id="A0A914XD82"/>
<evidence type="ECO:0000313" key="9">
    <source>
        <dbReference type="Proteomes" id="UP000887566"/>
    </source>
</evidence>
<evidence type="ECO:0000256" key="6">
    <source>
        <dbReference type="SAM" id="MobiDB-lite"/>
    </source>
</evidence>
<evidence type="ECO:0000313" key="10">
    <source>
        <dbReference type="WBParaSite" id="PSAMB.scaffold7513size7523.g30166.t1"/>
    </source>
</evidence>
<dbReference type="SUPFAM" id="SSF48065">
    <property type="entry name" value="DBL homology domain (DH-domain)"/>
    <property type="match status" value="1"/>
</dbReference>
<feature type="region of interest" description="Disordered" evidence="6">
    <location>
        <begin position="796"/>
        <end position="834"/>
    </location>
</feature>
<dbReference type="InterPro" id="IPR041020">
    <property type="entry name" value="PH_16"/>
</dbReference>
<keyword evidence="4" id="KW-0862">Zinc</keyword>
<dbReference type="InterPro" id="IPR000219">
    <property type="entry name" value="DH_dom"/>
</dbReference>
<proteinExistence type="predicted"/>
<evidence type="ECO:0000259" key="8">
    <source>
        <dbReference type="PROSITE" id="PS50010"/>
    </source>
</evidence>
<name>A0A914XD82_9BILA</name>
<dbReference type="Gene3D" id="2.30.29.30">
    <property type="entry name" value="Pleckstrin-homology domain (PH domain)/Phosphotyrosine-binding domain (PTB)"/>
    <property type="match status" value="1"/>
</dbReference>
<keyword evidence="5" id="KW-0175">Coiled coil</keyword>
<dbReference type="GO" id="GO:0005737">
    <property type="term" value="C:cytoplasm"/>
    <property type="evidence" value="ECO:0007669"/>
    <property type="project" value="UniProtKB-SubCell"/>
</dbReference>
<dbReference type="PROSITE" id="PS50003">
    <property type="entry name" value="PH_DOMAIN"/>
    <property type="match status" value="1"/>
</dbReference>
<dbReference type="Pfam" id="PF17838">
    <property type="entry name" value="PH_16"/>
    <property type="match status" value="1"/>
</dbReference>
<keyword evidence="4" id="KW-0863">Zinc-finger</keyword>
<dbReference type="Proteomes" id="UP000887566">
    <property type="component" value="Unplaced"/>
</dbReference>
<protein>
    <submittedName>
        <fullName evidence="10">Uncharacterized protein</fullName>
    </submittedName>
</protein>
<feature type="domain" description="PH" evidence="7">
    <location>
        <begin position="557"/>
        <end position="658"/>
    </location>
</feature>
<keyword evidence="2" id="KW-0963">Cytoplasm</keyword>
<dbReference type="InterPro" id="IPR001849">
    <property type="entry name" value="PH_domain"/>
</dbReference>